<reference evidence="1" key="1">
    <citation type="submission" date="2024-12" db="EMBL/GenBank/DDBJ databases">
        <authorList>
            <person name="Wu N."/>
        </authorList>
    </citation>
    <scope>NUCLEOTIDE SEQUENCE</scope>
    <source>
        <strain evidence="1">P15</strain>
    </source>
</reference>
<comment type="caution">
    <text evidence="1">The sequence shown here is derived from an EMBL/GenBank/DDBJ whole genome shotgun (WGS) entry which is preliminary data.</text>
</comment>
<keyword evidence="1" id="KW-0012">Acyltransferase</keyword>
<evidence type="ECO:0000313" key="1">
    <source>
        <dbReference type="EMBL" id="MFM9329265.1"/>
    </source>
</evidence>
<proteinExistence type="predicted"/>
<keyword evidence="2" id="KW-1185">Reference proteome</keyword>
<dbReference type="Proteomes" id="UP001631969">
    <property type="component" value="Unassembled WGS sequence"/>
</dbReference>
<name>A0ACC7NXP2_9BACL</name>
<keyword evidence="1" id="KW-0808">Transferase</keyword>
<protein>
    <submittedName>
        <fullName evidence="1">GNAT family N-acetyltransferase</fullName>
        <ecNumber evidence="1">2.3.-.-</ecNumber>
    </submittedName>
</protein>
<organism evidence="1 2">
    <name type="scientific">Paenibacillus mesotrionivorans</name>
    <dbReference type="NCBI Taxonomy" id="3160968"/>
    <lineage>
        <taxon>Bacteria</taxon>
        <taxon>Bacillati</taxon>
        <taxon>Bacillota</taxon>
        <taxon>Bacilli</taxon>
        <taxon>Bacillales</taxon>
        <taxon>Paenibacillaceae</taxon>
        <taxon>Paenibacillus</taxon>
    </lineage>
</organism>
<accession>A0ACC7NXP2</accession>
<dbReference type="EMBL" id="JBJURJ010000008">
    <property type="protein sequence ID" value="MFM9329265.1"/>
    <property type="molecule type" value="Genomic_DNA"/>
</dbReference>
<gene>
    <name evidence="1" type="ORF">ACI1P1_13295</name>
</gene>
<sequence length="169" mass="19256">MILESQRLLIRPYTTEDVHELYEILSDPDTIAFWPKPFSLAQVEDWIQHRGIENYGIGIGRCAVLLKETGDLIGDAGIVNQVLDGNPEYDLGYIIHAQYWGHGYGGEAAAEIMRYGFEELQLPRLCANMPAEHISSRRVAEKLGMQLEKEFINTRNRDVLTCLYSKNKV</sequence>
<dbReference type="EC" id="2.3.-.-" evidence="1"/>
<evidence type="ECO:0000313" key="2">
    <source>
        <dbReference type="Proteomes" id="UP001631969"/>
    </source>
</evidence>